<keyword evidence="2" id="KW-1185">Reference proteome</keyword>
<sequence>MSFIQSEDQGAFVACDICKNYSALFDPDWRRMRNDANGQPQHLCRECRKSAVWCETHYAYHLAEANHRRACADCGGLFTAQVQLNLEHCPSCRRSQSLAPRQVARPTLWKYLQTHLFAYLV</sequence>
<gene>
    <name evidence="1" type="ORF">SE17_20730</name>
</gene>
<accession>A0A0P9D871</accession>
<protein>
    <submittedName>
        <fullName evidence="1">Uncharacterized protein</fullName>
    </submittedName>
</protein>
<dbReference type="EMBL" id="LJCR01000881">
    <property type="protein sequence ID" value="KPV51520.1"/>
    <property type="molecule type" value="Genomic_DNA"/>
</dbReference>
<comment type="caution">
    <text evidence="1">The sequence shown here is derived from an EMBL/GenBank/DDBJ whole genome shotgun (WGS) entry which is preliminary data.</text>
</comment>
<reference evidence="1 2" key="1">
    <citation type="submission" date="2015-09" db="EMBL/GenBank/DDBJ databases">
        <title>Draft genome sequence of Kouleothrix aurantiaca JCM 19913.</title>
        <authorList>
            <person name="Hemp J."/>
        </authorList>
    </citation>
    <scope>NUCLEOTIDE SEQUENCE [LARGE SCALE GENOMIC DNA]</scope>
    <source>
        <strain evidence="1 2">COM-B</strain>
    </source>
</reference>
<name>A0A0P9D871_9CHLR</name>
<dbReference type="AlphaFoldDB" id="A0A0P9D871"/>
<proteinExistence type="predicted"/>
<dbReference type="Proteomes" id="UP000050509">
    <property type="component" value="Unassembled WGS sequence"/>
</dbReference>
<evidence type="ECO:0000313" key="1">
    <source>
        <dbReference type="EMBL" id="KPV51520.1"/>
    </source>
</evidence>
<organism evidence="1 2">
    <name type="scientific">Kouleothrix aurantiaca</name>
    <dbReference type="NCBI Taxonomy" id="186479"/>
    <lineage>
        <taxon>Bacteria</taxon>
        <taxon>Bacillati</taxon>
        <taxon>Chloroflexota</taxon>
        <taxon>Chloroflexia</taxon>
        <taxon>Chloroflexales</taxon>
        <taxon>Roseiflexineae</taxon>
        <taxon>Roseiflexaceae</taxon>
        <taxon>Kouleothrix</taxon>
    </lineage>
</organism>
<evidence type="ECO:0000313" key="2">
    <source>
        <dbReference type="Proteomes" id="UP000050509"/>
    </source>
</evidence>